<dbReference type="HOGENOM" id="CLU_2503956_0_0_1"/>
<name>A0A0D0DX80_9AGAM</name>
<protein>
    <submittedName>
        <fullName evidence="1">Uncharacterized protein</fullName>
    </submittedName>
</protein>
<dbReference type="AlphaFoldDB" id="A0A0D0DX80"/>
<dbReference type="EMBL" id="KN825093">
    <property type="protein sequence ID" value="KIK94641.1"/>
    <property type="molecule type" value="Genomic_DNA"/>
</dbReference>
<dbReference type="InParanoid" id="A0A0D0DX80"/>
<reference evidence="2" key="2">
    <citation type="submission" date="2015-01" db="EMBL/GenBank/DDBJ databases">
        <title>Evolutionary Origins and Diversification of the Mycorrhizal Mutualists.</title>
        <authorList>
            <consortium name="DOE Joint Genome Institute"/>
            <consortium name="Mycorrhizal Genomics Consortium"/>
            <person name="Kohler A."/>
            <person name="Kuo A."/>
            <person name="Nagy L.G."/>
            <person name="Floudas D."/>
            <person name="Copeland A."/>
            <person name="Barry K.W."/>
            <person name="Cichocki N."/>
            <person name="Veneault-Fourrey C."/>
            <person name="LaButti K."/>
            <person name="Lindquist E.A."/>
            <person name="Lipzen A."/>
            <person name="Lundell T."/>
            <person name="Morin E."/>
            <person name="Murat C."/>
            <person name="Riley R."/>
            <person name="Ohm R."/>
            <person name="Sun H."/>
            <person name="Tunlid A."/>
            <person name="Henrissat B."/>
            <person name="Grigoriev I.V."/>
            <person name="Hibbett D.S."/>
            <person name="Martin F."/>
        </authorList>
    </citation>
    <scope>NUCLEOTIDE SEQUENCE [LARGE SCALE GENOMIC DNA]</scope>
    <source>
        <strain evidence="2">Ve08.2h10</strain>
    </source>
</reference>
<evidence type="ECO:0000313" key="1">
    <source>
        <dbReference type="EMBL" id="KIK94641.1"/>
    </source>
</evidence>
<organism evidence="1 2">
    <name type="scientific">Paxillus rubicundulus Ve08.2h10</name>
    <dbReference type="NCBI Taxonomy" id="930991"/>
    <lineage>
        <taxon>Eukaryota</taxon>
        <taxon>Fungi</taxon>
        <taxon>Dikarya</taxon>
        <taxon>Basidiomycota</taxon>
        <taxon>Agaricomycotina</taxon>
        <taxon>Agaricomycetes</taxon>
        <taxon>Agaricomycetidae</taxon>
        <taxon>Boletales</taxon>
        <taxon>Paxilineae</taxon>
        <taxon>Paxillaceae</taxon>
        <taxon>Paxillus</taxon>
    </lineage>
</organism>
<proteinExistence type="predicted"/>
<feature type="non-terminal residue" evidence="1">
    <location>
        <position position="86"/>
    </location>
</feature>
<keyword evidence="2" id="KW-1185">Reference proteome</keyword>
<gene>
    <name evidence="1" type="ORF">PAXRUDRAFT_827775</name>
</gene>
<evidence type="ECO:0000313" key="2">
    <source>
        <dbReference type="Proteomes" id="UP000054538"/>
    </source>
</evidence>
<sequence length="86" mass="9570">MPSVLTPSMHLFQTLPLTSDTPRIDSTETVHIAQQPRFPAVFSTTSINATTSRNRSPRRFADTVPVHRAGSSRRSVQRKFSSTCLV</sequence>
<reference evidence="1 2" key="1">
    <citation type="submission" date="2014-04" db="EMBL/GenBank/DDBJ databases">
        <authorList>
            <consortium name="DOE Joint Genome Institute"/>
            <person name="Kuo A."/>
            <person name="Kohler A."/>
            <person name="Jargeat P."/>
            <person name="Nagy L.G."/>
            <person name="Floudas D."/>
            <person name="Copeland A."/>
            <person name="Barry K.W."/>
            <person name="Cichocki N."/>
            <person name="Veneault-Fourrey C."/>
            <person name="LaButti K."/>
            <person name="Lindquist E.A."/>
            <person name="Lipzen A."/>
            <person name="Lundell T."/>
            <person name="Morin E."/>
            <person name="Murat C."/>
            <person name="Sun H."/>
            <person name="Tunlid A."/>
            <person name="Henrissat B."/>
            <person name="Grigoriev I.V."/>
            <person name="Hibbett D.S."/>
            <person name="Martin F."/>
            <person name="Nordberg H.P."/>
            <person name="Cantor M.N."/>
            <person name="Hua S.X."/>
        </authorList>
    </citation>
    <scope>NUCLEOTIDE SEQUENCE [LARGE SCALE GENOMIC DNA]</scope>
    <source>
        <strain evidence="1 2">Ve08.2h10</strain>
    </source>
</reference>
<accession>A0A0D0DX80</accession>
<dbReference type="Proteomes" id="UP000054538">
    <property type="component" value="Unassembled WGS sequence"/>
</dbReference>